<protein>
    <submittedName>
        <fullName evidence="1">Uncharacterized protein</fullName>
    </submittedName>
</protein>
<sequence length="800" mass="89375">MAEAMQWQIDIPSLSQLVFSAGAHGLKQLALAGVEPHTIGCMLMIAEYTPASQDFRTQLNKARQQQRMDRVWLFKLVEIGACTNFIADQMLKTRAGENVLALIAAVATVMDEQSCTAVLLSLFEAANVSLDNTPGIMQLQRIRSCLAPLAGKTGFAEKTLQYHHFFLSLLEKKNNGESQRPRGSPYEGLPEVKDMPKMIRLVHRLISLGGRRCLVRYSVLRGAAWMATYASYILGLRMCAVKADGTPVPMTSSYEEAQVIFEVSAPESAGSLYLEGNLQDLITLETAQISIRNGWRVDCSMVDFVSLHHSDLRQSQPVAFSRISAFAAIEALNETSTLSLSFDPIDSDSTWYRSQYSSSMGFLSFTLAALPDIQARALHILRILGFRPPEDGYRFRPHGGVATYSCHGHDSDPPPLVESGLEQLKNTYESLRGQYLEQDNLAIGKDTDLERLRFYLDDYRNSALYEAANWPRQVLRELVSSITVAVHFASRLAFTDWDVNLRIMSALTMSHRELPPIRLRQKTEFEGHLCEAIALCSDSMSVDSIEQRLWNADWVGLDIDGIAILRNASMPESWANMKGAYLGFRRGRILHENQQYTKIRTDRIYTQSQNLLATKIKKCTAATAPINGCPSIQSRVLIMPIADTIFMRLEATPTPGAPVIGDGSLSATYAPDYLVTAPCQHGYDPRSATLTMEYPFLLGFAEGLFFDDHALQDIRPGNYAGMNVFYQLTSENHLAQWLALQWQPANDPFRCLRIIQKGCCLQCLLGRLGKVLEQLQSSAHHQYQRLQGYPVCIIAGKEEA</sequence>
<reference evidence="2" key="1">
    <citation type="journal article" date="2005" name="Nature">
        <title>Sequencing of Aspergillus nidulans and comparative analysis with A. fumigatus and A. oryzae.</title>
        <authorList>
            <person name="Galagan J.E."/>
            <person name="Calvo S.E."/>
            <person name="Cuomo C."/>
            <person name="Ma L.J."/>
            <person name="Wortman J.R."/>
            <person name="Batzoglou S."/>
            <person name="Lee S.I."/>
            <person name="Basturkmen M."/>
            <person name="Spevak C.C."/>
            <person name="Clutterbuck J."/>
            <person name="Kapitonov V."/>
            <person name="Jurka J."/>
            <person name="Scazzocchio C."/>
            <person name="Farman M."/>
            <person name="Butler J."/>
            <person name="Purcell S."/>
            <person name="Harris S."/>
            <person name="Braus G.H."/>
            <person name="Draht O."/>
            <person name="Busch S."/>
            <person name="D'Enfert C."/>
            <person name="Bouchier C."/>
            <person name="Goldman G.H."/>
            <person name="Bell-Pedersen D."/>
            <person name="Griffiths-Jones S."/>
            <person name="Doonan J.H."/>
            <person name="Yu J."/>
            <person name="Vienken K."/>
            <person name="Pain A."/>
            <person name="Freitag M."/>
            <person name="Selker E.U."/>
            <person name="Archer D.B."/>
            <person name="Penalva M.A."/>
            <person name="Oakley B.R."/>
            <person name="Momany M."/>
            <person name="Tanaka T."/>
            <person name="Kumagai T."/>
            <person name="Asai K."/>
            <person name="Machida M."/>
            <person name="Nierman W.C."/>
            <person name="Denning D.W."/>
            <person name="Caddick M."/>
            <person name="Hynes M."/>
            <person name="Paoletti M."/>
            <person name="Fischer R."/>
            <person name="Miller B."/>
            <person name="Dyer P."/>
            <person name="Sachs M.S."/>
            <person name="Osmani S.A."/>
            <person name="Birren B.W."/>
        </authorList>
    </citation>
    <scope>NUCLEOTIDE SEQUENCE [LARGE SCALE GENOMIC DNA]</scope>
    <source>
        <strain evidence="2">FGSC A4 / ATCC 38163 / CBS 112.46 / NRRL 194 / M139</strain>
    </source>
</reference>
<dbReference type="GeneID" id="2876579"/>
<dbReference type="Proteomes" id="UP000000560">
    <property type="component" value="Chromosome VIII"/>
</dbReference>
<dbReference type="VEuPathDB" id="FungiDB:AN0800"/>
<dbReference type="eggNOG" id="ENOG502SPZ6">
    <property type="taxonomic scope" value="Eukaryota"/>
</dbReference>
<dbReference type="InParanoid" id="Q5BF80"/>
<dbReference type="OrthoDB" id="3940987at2759"/>
<reference evidence="2" key="2">
    <citation type="journal article" date="2009" name="Fungal Genet. Biol.">
        <title>The 2008 update of the Aspergillus nidulans genome annotation: a community effort.</title>
        <authorList>
            <person name="Wortman J.R."/>
            <person name="Gilsenan J.M."/>
            <person name="Joardar V."/>
            <person name="Deegan J."/>
            <person name="Clutterbuck J."/>
            <person name="Andersen M.R."/>
            <person name="Archer D."/>
            <person name="Bencina M."/>
            <person name="Braus G."/>
            <person name="Coutinho P."/>
            <person name="von Dohren H."/>
            <person name="Doonan J."/>
            <person name="Driessen A.J."/>
            <person name="Durek P."/>
            <person name="Espeso E."/>
            <person name="Fekete E."/>
            <person name="Flipphi M."/>
            <person name="Estrada C.G."/>
            <person name="Geysens S."/>
            <person name="Goldman G."/>
            <person name="de Groot P.W."/>
            <person name="Hansen K."/>
            <person name="Harris S.D."/>
            <person name="Heinekamp T."/>
            <person name="Helmstaedt K."/>
            <person name="Henrissat B."/>
            <person name="Hofmann G."/>
            <person name="Homan T."/>
            <person name="Horio T."/>
            <person name="Horiuchi H."/>
            <person name="James S."/>
            <person name="Jones M."/>
            <person name="Karaffa L."/>
            <person name="Karanyi Z."/>
            <person name="Kato M."/>
            <person name="Keller N."/>
            <person name="Kelly D.E."/>
            <person name="Kiel J.A."/>
            <person name="Kim J.M."/>
            <person name="van der Klei I.J."/>
            <person name="Klis F.M."/>
            <person name="Kovalchuk A."/>
            <person name="Krasevec N."/>
            <person name="Kubicek C.P."/>
            <person name="Liu B."/>
            <person name="Maccabe A."/>
            <person name="Meyer V."/>
            <person name="Mirabito P."/>
            <person name="Miskei M."/>
            <person name="Mos M."/>
            <person name="Mullins J."/>
            <person name="Nelson D.R."/>
            <person name="Nielsen J."/>
            <person name="Oakley B.R."/>
            <person name="Osmani S.A."/>
            <person name="Pakula T."/>
            <person name="Paszewski A."/>
            <person name="Paulsen I."/>
            <person name="Pilsyk S."/>
            <person name="Pocsi I."/>
            <person name="Punt P.J."/>
            <person name="Ram A.F."/>
            <person name="Ren Q."/>
            <person name="Robellet X."/>
            <person name="Robson G."/>
            <person name="Seiboth B."/>
            <person name="van Solingen P."/>
            <person name="Specht T."/>
            <person name="Sun J."/>
            <person name="Taheri-Talesh N."/>
            <person name="Takeshita N."/>
            <person name="Ussery D."/>
            <person name="vanKuyk P.A."/>
            <person name="Visser H."/>
            <person name="van de Vondervoort P.J."/>
            <person name="de Vries R.P."/>
            <person name="Walton J."/>
            <person name="Xiang X."/>
            <person name="Xiong Y."/>
            <person name="Zeng A.P."/>
            <person name="Brandt B.W."/>
            <person name="Cornell M.J."/>
            <person name="van den Hondel C.A."/>
            <person name="Visser J."/>
            <person name="Oliver S.G."/>
            <person name="Turner G."/>
        </authorList>
    </citation>
    <scope>GENOME REANNOTATION</scope>
    <source>
        <strain evidence="2">FGSC A4 / ATCC 38163 / CBS 112.46 / NRRL 194 / M139</strain>
    </source>
</reference>
<evidence type="ECO:0000313" key="2">
    <source>
        <dbReference type="Proteomes" id="UP000000560"/>
    </source>
</evidence>
<dbReference type="RefSeq" id="XP_658404.1">
    <property type="nucleotide sequence ID" value="XM_653312.1"/>
</dbReference>
<dbReference type="EMBL" id="BN001308">
    <property type="protein sequence ID" value="CBF88758.1"/>
    <property type="molecule type" value="Genomic_DNA"/>
</dbReference>
<keyword evidence="2" id="KW-1185">Reference proteome</keyword>
<organism evidence="1 2">
    <name type="scientific">Emericella nidulans (strain FGSC A4 / ATCC 38163 / CBS 112.46 / NRRL 194 / M139)</name>
    <name type="common">Aspergillus nidulans</name>
    <dbReference type="NCBI Taxonomy" id="227321"/>
    <lineage>
        <taxon>Eukaryota</taxon>
        <taxon>Fungi</taxon>
        <taxon>Dikarya</taxon>
        <taxon>Ascomycota</taxon>
        <taxon>Pezizomycotina</taxon>
        <taxon>Eurotiomycetes</taxon>
        <taxon>Eurotiomycetidae</taxon>
        <taxon>Eurotiales</taxon>
        <taxon>Aspergillaceae</taxon>
        <taxon>Aspergillus</taxon>
        <taxon>Aspergillus subgen. Nidulantes</taxon>
    </lineage>
</organism>
<accession>C8VQH6</accession>
<evidence type="ECO:0000313" key="1">
    <source>
        <dbReference type="EMBL" id="CBF88758.1"/>
    </source>
</evidence>
<dbReference type="HOGENOM" id="CLU_351605_0_0_1"/>
<dbReference type="KEGG" id="ani:ANIA_00800"/>
<gene>
    <name evidence="1" type="ORF">ANIA_00800</name>
</gene>
<proteinExistence type="predicted"/>
<accession>Q5BF80</accession>
<name>Q5BF80_EMENI</name>
<dbReference type="AlphaFoldDB" id="Q5BF80"/>